<evidence type="ECO:0000256" key="2">
    <source>
        <dbReference type="ARBA" id="ARBA00022980"/>
    </source>
</evidence>
<keyword evidence="6" id="KW-1185">Reference proteome</keyword>
<accession>A0ABS8TQT0</accession>
<name>A0ABS8TQT0_DATST</name>
<dbReference type="EMBL" id="JACEIK010001925">
    <property type="protein sequence ID" value="MCD7473133.1"/>
    <property type="molecule type" value="Genomic_DNA"/>
</dbReference>
<proteinExistence type="inferred from homology"/>
<feature type="region of interest" description="Disordered" evidence="4">
    <location>
        <begin position="52"/>
        <end position="113"/>
    </location>
</feature>
<comment type="similarity">
    <text evidence="1">Belongs to the universal ribosomal protein uL15 family.</text>
</comment>
<keyword evidence="2 5" id="KW-0689">Ribosomal protein</keyword>
<dbReference type="InterPro" id="IPR005749">
    <property type="entry name" value="Ribosomal_uL15_bac-type"/>
</dbReference>
<comment type="caution">
    <text evidence="5">The sequence shown here is derived from an EMBL/GenBank/DDBJ whole genome shotgun (WGS) entry which is preliminary data.</text>
</comment>
<dbReference type="SUPFAM" id="SSF52080">
    <property type="entry name" value="Ribosomal proteins L15p and L18e"/>
    <property type="match status" value="1"/>
</dbReference>
<dbReference type="PANTHER" id="PTHR12934">
    <property type="entry name" value="50S RIBOSOMAL PROTEIN L15"/>
    <property type="match status" value="1"/>
</dbReference>
<protein>
    <submittedName>
        <fullName evidence="5">60S ribosomal protein L15</fullName>
    </submittedName>
</protein>
<sequence>MASLLSVSISSAAPTRTKSIVTHISSSFKGNVRNLKSSSNLFPSINTSVRFRLNNLGPQPGATKNRKRKGRGHSAGQGGSCGFGMRGQKSRSGPGVQKGVEGVKCPSIGDFPS</sequence>
<gene>
    <name evidence="5" type="primary">RPL15_2</name>
    <name evidence="5" type="ORF">HAX54_014759</name>
</gene>
<dbReference type="PANTHER" id="PTHR12934:SF11">
    <property type="entry name" value="LARGE RIBOSOMAL SUBUNIT PROTEIN UL15M"/>
    <property type="match status" value="1"/>
</dbReference>
<evidence type="ECO:0000313" key="6">
    <source>
        <dbReference type="Proteomes" id="UP000823775"/>
    </source>
</evidence>
<dbReference type="Proteomes" id="UP000823775">
    <property type="component" value="Unassembled WGS sequence"/>
</dbReference>
<evidence type="ECO:0000256" key="3">
    <source>
        <dbReference type="ARBA" id="ARBA00023274"/>
    </source>
</evidence>
<evidence type="ECO:0000256" key="4">
    <source>
        <dbReference type="SAM" id="MobiDB-lite"/>
    </source>
</evidence>
<keyword evidence="3" id="KW-0687">Ribonucleoprotein</keyword>
<reference evidence="5 6" key="1">
    <citation type="journal article" date="2021" name="BMC Genomics">
        <title>Datura genome reveals duplications of psychoactive alkaloid biosynthetic genes and high mutation rate following tissue culture.</title>
        <authorList>
            <person name="Rajewski A."/>
            <person name="Carter-House D."/>
            <person name="Stajich J."/>
            <person name="Litt A."/>
        </authorList>
    </citation>
    <scope>NUCLEOTIDE SEQUENCE [LARGE SCALE GENOMIC DNA]</scope>
    <source>
        <strain evidence="5">AR-01</strain>
    </source>
</reference>
<dbReference type="GO" id="GO:0005840">
    <property type="term" value="C:ribosome"/>
    <property type="evidence" value="ECO:0007669"/>
    <property type="project" value="UniProtKB-KW"/>
</dbReference>
<organism evidence="5 6">
    <name type="scientific">Datura stramonium</name>
    <name type="common">Jimsonweed</name>
    <name type="synonym">Common thornapple</name>
    <dbReference type="NCBI Taxonomy" id="4076"/>
    <lineage>
        <taxon>Eukaryota</taxon>
        <taxon>Viridiplantae</taxon>
        <taxon>Streptophyta</taxon>
        <taxon>Embryophyta</taxon>
        <taxon>Tracheophyta</taxon>
        <taxon>Spermatophyta</taxon>
        <taxon>Magnoliopsida</taxon>
        <taxon>eudicotyledons</taxon>
        <taxon>Gunneridae</taxon>
        <taxon>Pentapetalae</taxon>
        <taxon>asterids</taxon>
        <taxon>lamiids</taxon>
        <taxon>Solanales</taxon>
        <taxon>Solanaceae</taxon>
        <taxon>Solanoideae</taxon>
        <taxon>Datureae</taxon>
        <taxon>Datura</taxon>
    </lineage>
</organism>
<evidence type="ECO:0000313" key="5">
    <source>
        <dbReference type="EMBL" id="MCD7473133.1"/>
    </source>
</evidence>
<dbReference type="InterPro" id="IPR036227">
    <property type="entry name" value="Ribosomal_uL15/eL18_sf"/>
</dbReference>
<evidence type="ECO:0000256" key="1">
    <source>
        <dbReference type="ARBA" id="ARBA00007320"/>
    </source>
</evidence>
<feature type="compositionally biased region" description="Gly residues" evidence="4">
    <location>
        <begin position="73"/>
        <end position="85"/>
    </location>
</feature>